<proteinExistence type="predicted"/>
<gene>
    <name evidence="1" type="ORF">SAMN04489718_3074</name>
</gene>
<dbReference type="STRING" id="995062.SAMN04489718_3074"/>
<dbReference type="EMBL" id="FNKO01000002">
    <property type="protein sequence ID" value="SDR01014.1"/>
    <property type="molecule type" value="Genomic_DNA"/>
</dbReference>
<organism evidence="1 2">
    <name type="scientific">Actinopolyspora saharensis</name>
    <dbReference type="NCBI Taxonomy" id="995062"/>
    <lineage>
        <taxon>Bacteria</taxon>
        <taxon>Bacillati</taxon>
        <taxon>Actinomycetota</taxon>
        <taxon>Actinomycetes</taxon>
        <taxon>Actinopolysporales</taxon>
        <taxon>Actinopolysporaceae</taxon>
        <taxon>Actinopolyspora</taxon>
    </lineage>
</organism>
<name>A0A1H1FJI7_9ACTN</name>
<reference evidence="2" key="1">
    <citation type="submission" date="2016-10" db="EMBL/GenBank/DDBJ databases">
        <authorList>
            <person name="Varghese N."/>
            <person name="Submissions S."/>
        </authorList>
    </citation>
    <scope>NUCLEOTIDE SEQUENCE [LARGE SCALE GENOMIC DNA]</scope>
    <source>
        <strain evidence="2">DSM 45459</strain>
    </source>
</reference>
<accession>A0A1H1FJI7</accession>
<sequence length="150" mass="16373">MEALSFVGSALLVLGGILWAAGAIARGSARSSAEHDLTVRLIPVEHETREVVTEQLRRGNNVRAVSRLRRATGVPLTRARALARSMAGGTVPPANHSESWELLRAQRPELVAETERVHEQHGRYAAIRHLRRHLPVGLAAGNQLVRGRHG</sequence>
<dbReference type="OrthoDB" id="9953055at2"/>
<dbReference type="RefSeq" id="WP_092524957.1">
    <property type="nucleotide sequence ID" value="NZ_FNKO01000002.1"/>
</dbReference>
<dbReference type="AlphaFoldDB" id="A0A1H1FJI7"/>
<keyword evidence="2" id="KW-1185">Reference proteome</keyword>
<evidence type="ECO:0000313" key="1">
    <source>
        <dbReference type="EMBL" id="SDR01014.1"/>
    </source>
</evidence>
<evidence type="ECO:0000313" key="2">
    <source>
        <dbReference type="Proteomes" id="UP000199301"/>
    </source>
</evidence>
<evidence type="ECO:0008006" key="3">
    <source>
        <dbReference type="Google" id="ProtNLM"/>
    </source>
</evidence>
<protein>
    <recommendedName>
        <fullName evidence="3">Ribosomal protein L7/L12 C-terminal domain-containing protein</fullName>
    </recommendedName>
</protein>
<dbReference type="Proteomes" id="UP000199301">
    <property type="component" value="Unassembled WGS sequence"/>
</dbReference>